<dbReference type="PANTHER" id="PTHR31123:SF4">
    <property type="entry name" value="PROTEIN ALCS"/>
    <property type="match status" value="1"/>
</dbReference>
<evidence type="ECO:0000256" key="1">
    <source>
        <dbReference type="ARBA" id="ARBA00004141"/>
    </source>
</evidence>
<comment type="similarity">
    <text evidence="2">Belongs to the acetate uptake transporter (AceTr) (TC 2.A.96) family.</text>
</comment>
<evidence type="ECO:0000313" key="9">
    <source>
        <dbReference type="Proteomes" id="UP000481288"/>
    </source>
</evidence>
<evidence type="ECO:0000256" key="5">
    <source>
        <dbReference type="ARBA" id="ARBA00023136"/>
    </source>
</evidence>
<name>A0A7D8YZK3_9HELO</name>
<accession>A0A7D8YZK3</accession>
<keyword evidence="5 7" id="KW-0472">Membrane</keyword>
<gene>
    <name evidence="8" type="primary">alcS_1</name>
    <name evidence="8" type="ORF">LCER1_G007876</name>
</gene>
<dbReference type="EMBL" id="QGMG01000732">
    <property type="protein sequence ID" value="TVY51797.1"/>
    <property type="molecule type" value="Genomic_DNA"/>
</dbReference>
<comment type="caution">
    <text evidence="8">The sequence shown here is derived from an EMBL/GenBank/DDBJ whole genome shotgun (WGS) entry which is preliminary data.</text>
</comment>
<keyword evidence="3 7" id="KW-0812">Transmembrane</keyword>
<evidence type="ECO:0000256" key="3">
    <source>
        <dbReference type="ARBA" id="ARBA00022692"/>
    </source>
</evidence>
<dbReference type="AlphaFoldDB" id="A0A7D8YZK3"/>
<dbReference type="InterPro" id="IPR000791">
    <property type="entry name" value="Gpr1/Fun34/SatP-like"/>
</dbReference>
<evidence type="ECO:0000256" key="7">
    <source>
        <dbReference type="SAM" id="Phobius"/>
    </source>
</evidence>
<organism evidence="8 9">
    <name type="scientific">Lachnellula cervina</name>
    <dbReference type="NCBI Taxonomy" id="1316786"/>
    <lineage>
        <taxon>Eukaryota</taxon>
        <taxon>Fungi</taxon>
        <taxon>Dikarya</taxon>
        <taxon>Ascomycota</taxon>
        <taxon>Pezizomycotina</taxon>
        <taxon>Leotiomycetes</taxon>
        <taxon>Helotiales</taxon>
        <taxon>Lachnaceae</taxon>
        <taxon>Lachnellula</taxon>
    </lineage>
</organism>
<keyword evidence="4 7" id="KW-1133">Transmembrane helix</keyword>
<protein>
    <submittedName>
        <fullName evidence="8">Protein alcS</fullName>
    </submittedName>
</protein>
<dbReference type="Proteomes" id="UP000481288">
    <property type="component" value="Unassembled WGS sequence"/>
</dbReference>
<comment type="subcellular location">
    <subcellularLocation>
        <location evidence="1">Membrane</location>
        <topology evidence="1">Multi-pass membrane protein</topology>
    </subcellularLocation>
</comment>
<dbReference type="OrthoDB" id="3648309at2759"/>
<evidence type="ECO:0000256" key="2">
    <source>
        <dbReference type="ARBA" id="ARBA00005587"/>
    </source>
</evidence>
<dbReference type="GO" id="GO:0015123">
    <property type="term" value="F:acetate transmembrane transporter activity"/>
    <property type="evidence" value="ECO:0007669"/>
    <property type="project" value="TreeGrafter"/>
</dbReference>
<feature type="compositionally biased region" description="Polar residues" evidence="6">
    <location>
        <begin position="34"/>
        <end position="45"/>
    </location>
</feature>
<dbReference type="PANTHER" id="PTHR31123">
    <property type="entry name" value="ACCUMULATION OF DYADS PROTEIN 2-RELATED"/>
    <property type="match status" value="1"/>
</dbReference>
<dbReference type="GO" id="GO:0005886">
    <property type="term" value="C:plasma membrane"/>
    <property type="evidence" value="ECO:0007669"/>
    <property type="project" value="TreeGrafter"/>
</dbReference>
<proteinExistence type="inferred from homology"/>
<feature type="region of interest" description="Disordered" evidence="6">
    <location>
        <begin position="1"/>
        <end position="62"/>
    </location>
</feature>
<feature type="non-terminal residue" evidence="8">
    <location>
        <position position="207"/>
    </location>
</feature>
<dbReference type="Pfam" id="PF01184">
    <property type="entry name" value="Gpr1_Fun34_YaaH"/>
    <property type="match status" value="1"/>
</dbReference>
<feature type="compositionally biased region" description="Polar residues" evidence="6">
    <location>
        <begin position="14"/>
        <end position="27"/>
    </location>
</feature>
<feature type="transmembrane region" description="Helical" evidence="7">
    <location>
        <begin position="135"/>
        <end position="154"/>
    </location>
</feature>
<reference evidence="8 9" key="1">
    <citation type="submission" date="2018-05" db="EMBL/GenBank/DDBJ databases">
        <title>Whole genome sequencing for identification of molecular markers to develop diagnostic detection tools for the regulated plant pathogen Lachnellula willkommii.</title>
        <authorList>
            <person name="Giroux E."/>
            <person name="Bilodeau G."/>
        </authorList>
    </citation>
    <scope>NUCLEOTIDE SEQUENCE [LARGE SCALE GENOMIC DNA]</scope>
    <source>
        <strain evidence="8 9">CBS 625.97</strain>
    </source>
</reference>
<feature type="transmembrane region" description="Helical" evidence="7">
    <location>
        <begin position="104"/>
        <end position="123"/>
    </location>
</feature>
<evidence type="ECO:0000256" key="4">
    <source>
        <dbReference type="ARBA" id="ARBA00022989"/>
    </source>
</evidence>
<evidence type="ECO:0000256" key="6">
    <source>
        <dbReference type="SAM" id="MobiDB-lite"/>
    </source>
</evidence>
<keyword evidence="9" id="KW-1185">Reference proteome</keyword>
<evidence type="ECO:0000313" key="8">
    <source>
        <dbReference type="EMBL" id="TVY51797.1"/>
    </source>
</evidence>
<sequence length="207" mass="22190">MSHLQNPHAAAPISGNNYQDNASTLYPNSDAAPISSNNYNQQSRTDYYHQNGDGNGSVDVNGAPLEQTQSSLSISPALFEKLYLSPQNAVKGDLRKTFGNPTPLALVGFTVALAPISIQLMGWRGAMGQTATVGATYFFGGMLLMISGLLEFFLGNTFPCVVFFGYGGHFLTFGSTFQPFYNAVAAYTPDGTQELTPAFASSFAFYT</sequence>
<dbReference type="InterPro" id="IPR051633">
    <property type="entry name" value="AceTr"/>
</dbReference>